<evidence type="ECO:0008006" key="4">
    <source>
        <dbReference type="Google" id="ProtNLM"/>
    </source>
</evidence>
<reference evidence="2 3" key="1">
    <citation type="submission" date="2023-10" db="EMBL/GenBank/DDBJ databases">
        <title>Virgibacillus halophilus 5B73C genome.</title>
        <authorList>
            <person name="Miliotis G."/>
            <person name="Sengupta P."/>
            <person name="Hameed A."/>
            <person name="Chuvochina M."/>
            <person name="Mcdonagh F."/>
            <person name="Simpson A.C."/>
            <person name="Singh N.K."/>
            <person name="Rekha P.D."/>
            <person name="Raman K."/>
            <person name="Hugenholtz P."/>
            <person name="Venkateswaran K."/>
        </authorList>
    </citation>
    <scope>NUCLEOTIDE SEQUENCE [LARGE SCALE GENOMIC DNA]</scope>
    <source>
        <strain evidence="2 3">5B73C</strain>
    </source>
</reference>
<name>A0ABU5C3U1_9BACI</name>
<evidence type="ECO:0000313" key="2">
    <source>
        <dbReference type="EMBL" id="MDY0393987.1"/>
    </source>
</evidence>
<evidence type="ECO:0000313" key="3">
    <source>
        <dbReference type="Proteomes" id="UP001281447"/>
    </source>
</evidence>
<sequence>MNNDSKFTLIVIGCVIFFISLIGMIIYGYKTFAISPLDQKAEKDYSHHFALVAEENENDYWRLVKKRSRGVGGEKSCQSGVCRTEKKPIMMS</sequence>
<keyword evidence="3" id="KW-1185">Reference proteome</keyword>
<evidence type="ECO:0000256" key="1">
    <source>
        <dbReference type="SAM" id="Phobius"/>
    </source>
</evidence>
<feature type="transmembrane region" description="Helical" evidence="1">
    <location>
        <begin position="7"/>
        <end position="29"/>
    </location>
</feature>
<comment type="caution">
    <text evidence="2">The sequence shown here is derived from an EMBL/GenBank/DDBJ whole genome shotgun (WGS) entry which is preliminary data.</text>
</comment>
<proteinExistence type="predicted"/>
<accession>A0ABU5C3U1</accession>
<keyword evidence="1" id="KW-0472">Membrane</keyword>
<organism evidence="2 3">
    <name type="scientific">Tigheibacillus halophilus</name>
    <dbReference type="NCBI Taxonomy" id="361280"/>
    <lineage>
        <taxon>Bacteria</taxon>
        <taxon>Bacillati</taxon>
        <taxon>Bacillota</taxon>
        <taxon>Bacilli</taxon>
        <taxon>Bacillales</taxon>
        <taxon>Bacillaceae</taxon>
        <taxon>Tigheibacillus</taxon>
    </lineage>
</organism>
<keyword evidence="1" id="KW-1133">Transmembrane helix</keyword>
<protein>
    <recommendedName>
        <fullName evidence="4">Tumour necrosis factor receptor superfamily member 19</fullName>
    </recommendedName>
</protein>
<dbReference type="EMBL" id="JAWDIP010000003">
    <property type="protein sequence ID" value="MDY0393987.1"/>
    <property type="molecule type" value="Genomic_DNA"/>
</dbReference>
<keyword evidence="1" id="KW-0812">Transmembrane</keyword>
<dbReference type="Proteomes" id="UP001281447">
    <property type="component" value="Unassembled WGS sequence"/>
</dbReference>
<gene>
    <name evidence="2" type="ORF">RWE15_05260</name>
</gene>